<reference evidence="3 4" key="2">
    <citation type="submission" date="2025-04" db="UniProtKB">
        <authorList>
            <consortium name="RefSeq"/>
        </authorList>
    </citation>
    <scope>IDENTIFICATION</scope>
</reference>
<evidence type="ECO:0000313" key="4">
    <source>
        <dbReference type="RefSeq" id="XP_016449402.1"/>
    </source>
</evidence>
<dbReference type="RefSeq" id="XP_016449401.1">
    <property type="nucleotide sequence ID" value="XM_016593915.1"/>
</dbReference>
<organism evidence="5">
    <name type="scientific">Nicotiana tabacum</name>
    <name type="common">Common tobacco</name>
    <dbReference type="NCBI Taxonomy" id="4097"/>
    <lineage>
        <taxon>Eukaryota</taxon>
        <taxon>Viridiplantae</taxon>
        <taxon>Streptophyta</taxon>
        <taxon>Embryophyta</taxon>
        <taxon>Tracheophyta</taxon>
        <taxon>Spermatophyta</taxon>
        <taxon>Magnoliopsida</taxon>
        <taxon>eudicotyledons</taxon>
        <taxon>Gunneridae</taxon>
        <taxon>Pentapetalae</taxon>
        <taxon>asterids</taxon>
        <taxon>lamiids</taxon>
        <taxon>Solanales</taxon>
        <taxon>Solanaceae</taxon>
        <taxon>Nicotianoideae</taxon>
        <taxon>Nicotianeae</taxon>
        <taxon>Nicotiana</taxon>
    </lineage>
</organism>
<sequence>MDRFVRVRTSDLIPAEKMPFPEEWNMKPSPWFPVVVPDLAGWVRQLVSTFSYAERSWRDLAKGRWDAKNHGPGDNVVMRPPPPGEEEVLKPTKDNKRRRASPPDTPKPKKSRARKSKTDPAVLSADVVQTLRDEDEEGEDADYLLVAWKRGGIEASRTTEPMTVEEVQPQTEIISEEGPSRVPESSGVDDASYRDEQPAQRV</sequence>
<name>A0A1S3YBL6_TOBAC</name>
<accession>A0A1S3YBL6</accession>
<evidence type="ECO:0000256" key="1">
    <source>
        <dbReference type="SAM" id="MobiDB-lite"/>
    </source>
</evidence>
<protein>
    <submittedName>
        <fullName evidence="3 4">Uncharacterized protein</fullName>
    </submittedName>
</protein>
<dbReference type="RefSeq" id="XP_016449403.1">
    <property type="nucleotide sequence ID" value="XM_016593917.1"/>
</dbReference>
<dbReference type="GeneID" id="107774397"/>
<dbReference type="OrthoDB" id="25002at2759"/>
<dbReference type="RefSeq" id="XP_016449402.1">
    <property type="nucleotide sequence ID" value="XM_016593916.1"/>
</dbReference>
<dbReference type="AlphaFoldDB" id="A0A1S3YBL6"/>
<feature type="region of interest" description="Disordered" evidence="1">
    <location>
        <begin position="157"/>
        <end position="202"/>
    </location>
</feature>
<dbReference type="KEGG" id="nta:107774397"/>
<keyword evidence="2" id="KW-1185">Reference proteome</keyword>
<evidence type="ECO:0000313" key="2">
    <source>
        <dbReference type="Proteomes" id="UP000790787"/>
    </source>
</evidence>
<feature type="region of interest" description="Disordered" evidence="1">
    <location>
        <begin position="64"/>
        <end position="141"/>
    </location>
</feature>
<proteinExistence type="predicted"/>
<evidence type="ECO:0000313" key="5">
    <source>
        <dbReference type="RefSeq" id="XP_016449403.1"/>
    </source>
</evidence>
<reference key="1">
    <citation type="journal article" date="2014" name="Nat. Commun.">
        <title>The tobacco genome sequence and its comparison with those of tomato and potato.</title>
        <authorList>
            <person name="Sierro N."/>
            <person name="Battey J.N."/>
            <person name="Ouadi S."/>
            <person name="Bakaher N."/>
            <person name="Bovet L."/>
            <person name="Willig A."/>
            <person name="Goepfert S."/>
            <person name="Peitsch M.C."/>
            <person name="Ivanov N.V."/>
        </authorList>
    </citation>
    <scope>NUCLEOTIDE SEQUENCE [LARGE SCALE GENOMIC DNA]</scope>
    <source>
        <strain>cv. TN90</strain>
    </source>
</reference>
<gene>
    <name evidence="3 4 5" type="primary">LOC107774397</name>
</gene>
<dbReference type="PaxDb" id="4097-A0A1S3YBL6"/>
<feature type="compositionally biased region" description="Basic and acidic residues" evidence="1">
    <location>
        <begin position="191"/>
        <end position="202"/>
    </location>
</feature>
<evidence type="ECO:0000313" key="3">
    <source>
        <dbReference type="RefSeq" id="XP_016449401.1"/>
    </source>
</evidence>
<dbReference type="Proteomes" id="UP000790787">
    <property type="component" value="Chromosome 24"/>
</dbReference>